<dbReference type="Gene3D" id="1.10.10.10">
    <property type="entry name" value="Winged helix-like DNA-binding domain superfamily/Winged helix DNA-binding domain"/>
    <property type="match status" value="1"/>
</dbReference>
<dbReference type="CDD" id="cd18870">
    <property type="entry name" value="NUDIX_AcylCoAdiphos_Nudt19"/>
    <property type="match status" value="1"/>
</dbReference>
<evidence type="ECO:0000259" key="2">
    <source>
        <dbReference type="PROSITE" id="PS51462"/>
    </source>
</evidence>
<dbReference type="SUPFAM" id="SSF55811">
    <property type="entry name" value="Nudix"/>
    <property type="match status" value="1"/>
</dbReference>
<keyword evidence="3" id="KW-0378">Hydrolase</keyword>
<organism evidence="3 4">
    <name type="scientific">Eiseniibacteriota bacterium</name>
    <dbReference type="NCBI Taxonomy" id="2212470"/>
    <lineage>
        <taxon>Bacteria</taxon>
        <taxon>Candidatus Eiseniibacteriota</taxon>
    </lineage>
</organism>
<gene>
    <name evidence="3" type="ORF">E6K76_09095</name>
</gene>
<name>A0A538T350_UNCEI</name>
<dbReference type="PROSITE" id="PS51462">
    <property type="entry name" value="NUDIX"/>
    <property type="match status" value="1"/>
</dbReference>
<dbReference type="InterPro" id="IPR015797">
    <property type="entry name" value="NUDIX_hydrolase-like_dom_sf"/>
</dbReference>
<dbReference type="InterPro" id="IPR036866">
    <property type="entry name" value="RibonucZ/Hydroxyglut_hydro"/>
</dbReference>
<dbReference type="Proteomes" id="UP000316852">
    <property type="component" value="Unassembled WGS sequence"/>
</dbReference>
<evidence type="ECO:0000313" key="3">
    <source>
        <dbReference type="EMBL" id="TMQ58053.1"/>
    </source>
</evidence>
<dbReference type="InterPro" id="IPR036388">
    <property type="entry name" value="WH-like_DNA-bd_sf"/>
</dbReference>
<dbReference type="SMART" id="SM00849">
    <property type="entry name" value="Lactamase_B"/>
    <property type="match status" value="1"/>
</dbReference>
<feature type="compositionally biased region" description="Low complexity" evidence="1">
    <location>
        <begin position="37"/>
        <end position="48"/>
    </location>
</feature>
<comment type="caution">
    <text evidence="3">The sequence shown here is derived from an EMBL/GenBank/DDBJ whole genome shotgun (WGS) entry which is preliminary data.</text>
</comment>
<dbReference type="AlphaFoldDB" id="A0A538T350"/>
<dbReference type="EMBL" id="VBOW01000042">
    <property type="protein sequence ID" value="TMQ58053.1"/>
    <property type="molecule type" value="Genomic_DNA"/>
</dbReference>
<reference evidence="3 4" key="1">
    <citation type="journal article" date="2019" name="Nat. Microbiol.">
        <title>Mediterranean grassland soil C-N compound turnover is dependent on rainfall and depth, and is mediated by genomically divergent microorganisms.</title>
        <authorList>
            <person name="Diamond S."/>
            <person name="Andeer P.F."/>
            <person name="Li Z."/>
            <person name="Crits-Christoph A."/>
            <person name="Burstein D."/>
            <person name="Anantharaman K."/>
            <person name="Lane K.R."/>
            <person name="Thomas B.C."/>
            <person name="Pan C."/>
            <person name="Northen T.R."/>
            <person name="Banfield J.F."/>
        </authorList>
    </citation>
    <scope>NUCLEOTIDE SEQUENCE [LARGE SCALE GENOMIC DNA]</scope>
    <source>
        <strain evidence="3">WS_6</strain>
    </source>
</reference>
<feature type="domain" description="Nudix hydrolase" evidence="2">
    <location>
        <begin position="52"/>
        <end position="235"/>
    </location>
</feature>
<proteinExistence type="predicted"/>
<dbReference type="GO" id="GO:0016787">
    <property type="term" value="F:hydrolase activity"/>
    <property type="evidence" value="ECO:0007669"/>
    <property type="project" value="UniProtKB-KW"/>
</dbReference>
<dbReference type="PANTHER" id="PTHR23131">
    <property type="entry name" value="ENDORIBONUCLEASE LACTB2"/>
    <property type="match status" value="1"/>
</dbReference>
<dbReference type="Pfam" id="PF00753">
    <property type="entry name" value="Lactamase_B"/>
    <property type="match status" value="1"/>
</dbReference>
<dbReference type="PANTHER" id="PTHR23131:SF0">
    <property type="entry name" value="ENDORIBONUCLEASE LACTB2"/>
    <property type="match status" value="1"/>
</dbReference>
<dbReference type="InterPro" id="IPR041516">
    <property type="entry name" value="LACTB2_WH"/>
</dbReference>
<dbReference type="Gene3D" id="3.60.15.10">
    <property type="entry name" value="Ribonuclease Z/Hydroxyacylglutathione hydrolase-like"/>
    <property type="match status" value="1"/>
</dbReference>
<dbReference type="InterPro" id="IPR050662">
    <property type="entry name" value="Sec-metab_biosynth-thioest"/>
</dbReference>
<accession>A0A538T350</accession>
<dbReference type="Gene3D" id="3.90.79.10">
    <property type="entry name" value="Nucleoside Triphosphate Pyrophosphohydrolase"/>
    <property type="match status" value="1"/>
</dbReference>
<sequence>MGGAGSPGHRRVLRGRTGSHPSAPGGTASRARRVALPPQSAPEAAGPAAAPPLRPAASLILISRTPKLRVLWVRRAEANPFLGGFHSFPGGRMSPEDGPTDGEEALELAMIRCAVRETFEETGIFVGVNGPKPDQAARRLLREQVLNGNAEFWPSIERIGLSLDRAAFRMSGRWVTPPFSRTRFDTMFFVSELEQPESPDVWPGELSSGEWVEPDRALRLWEEDRVTLAMPTLHAIRVIGEGADDLPARLRAVPEANGVPSRHVILHPGIVMVPLRTETLAPATHTNAAVIGDAEIVIVDPGTADSGELEALYEVVDGATARGGKVTAVLLTHRHKDHVSGADAVRARYGAPVWGHGLISDRVRLDRELRDGDRIELKGPHRRRVLALHTPGHSRSHIAFFEERSRTLCAGDLVSTLGTVVVDPPDGNMSDYLRSLDRLRELQATALIPGHGPPSRGVDHLLAALLEHRRMREARILSALKGGPMTEEALREEVYRDTPGAPPALAARTLEAHLERLVEEGRIRKDSGRVMLAK</sequence>
<dbReference type="Pfam" id="PF17778">
    <property type="entry name" value="WHD_BLACT"/>
    <property type="match status" value="1"/>
</dbReference>
<dbReference type="InterPro" id="IPR000086">
    <property type="entry name" value="NUDIX_hydrolase_dom"/>
</dbReference>
<evidence type="ECO:0000313" key="4">
    <source>
        <dbReference type="Proteomes" id="UP000316852"/>
    </source>
</evidence>
<protein>
    <submittedName>
        <fullName evidence="3">MBL fold metallo-hydrolase</fullName>
    </submittedName>
</protein>
<dbReference type="InterPro" id="IPR001279">
    <property type="entry name" value="Metallo-B-lactamas"/>
</dbReference>
<evidence type="ECO:0000256" key="1">
    <source>
        <dbReference type="SAM" id="MobiDB-lite"/>
    </source>
</evidence>
<dbReference type="Pfam" id="PF00293">
    <property type="entry name" value="NUDIX"/>
    <property type="match status" value="1"/>
</dbReference>
<dbReference type="SUPFAM" id="SSF56281">
    <property type="entry name" value="Metallo-hydrolase/oxidoreductase"/>
    <property type="match status" value="1"/>
</dbReference>
<feature type="region of interest" description="Disordered" evidence="1">
    <location>
        <begin position="1"/>
        <end position="51"/>
    </location>
</feature>